<reference evidence="2 3" key="1">
    <citation type="submission" date="2018-10" db="EMBL/GenBank/DDBJ databases">
        <title>Isolation of pseudouridimycin from Streptomyces albus DSM 40763.</title>
        <authorList>
            <person name="Rosenqvist P."/>
            <person name="Metsae-Ketelae M."/>
            <person name="Virta P."/>
        </authorList>
    </citation>
    <scope>NUCLEOTIDE SEQUENCE [LARGE SCALE GENOMIC DNA]</scope>
    <source>
        <strain evidence="2 3">DSM 40763</strain>
    </source>
</reference>
<dbReference type="EMBL" id="RCIY01000049">
    <property type="protein sequence ID" value="TGG84178.1"/>
    <property type="molecule type" value="Genomic_DNA"/>
</dbReference>
<dbReference type="RefSeq" id="WP_016472369.1">
    <property type="nucleotide sequence ID" value="NZ_BBQG01000023.1"/>
</dbReference>
<sequence length="150" mass="16446">MATEATTAAEATAAAGTWSARAVAEKFVERLGRQDPEGIQELFAEEIDWYVPGNDALPWTGRRTRREEVAPYFTTMWPHFVPGRSEVALERVVVDGGDVVLLAVWTHTVAATGKEFTTPAAMHLVVEDGRIVRMHLYEDTLTVAAAFDAG</sequence>
<protein>
    <submittedName>
        <fullName evidence="2">Nuclear transport factor 2 family protein</fullName>
    </submittedName>
</protein>
<evidence type="ECO:0000313" key="2">
    <source>
        <dbReference type="EMBL" id="TGG84178.1"/>
    </source>
</evidence>
<dbReference type="InterPro" id="IPR032710">
    <property type="entry name" value="NTF2-like_dom_sf"/>
</dbReference>
<gene>
    <name evidence="2" type="ORF">D8771_13335</name>
</gene>
<dbReference type="GeneID" id="75182890"/>
<dbReference type="AlphaFoldDB" id="A0A8H1LH94"/>
<evidence type="ECO:0000259" key="1">
    <source>
        <dbReference type="Pfam" id="PF12680"/>
    </source>
</evidence>
<dbReference type="Proteomes" id="UP000298111">
    <property type="component" value="Unassembled WGS sequence"/>
</dbReference>
<proteinExistence type="predicted"/>
<dbReference type="Gene3D" id="3.10.450.50">
    <property type="match status" value="1"/>
</dbReference>
<feature type="domain" description="SnoaL-like" evidence="1">
    <location>
        <begin position="25"/>
        <end position="134"/>
    </location>
</feature>
<comment type="caution">
    <text evidence="2">The sequence shown here is derived from an EMBL/GenBank/DDBJ whole genome shotgun (WGS) entry which is preliminary data.</text>
</comment>
<evidence type="ECO:0000313" key="3">
    <source>
        <dbReference type="Proteomes" id="UP000298111"/>
    </source>
</evidence>
<dbReference type="InterPro" id="IPR037401">
    <property type="entry name" value="SnoaL-like"/>
</dbReference>
<name>A0A8H1LH94_9ACTN</name>
<accession>A0A8H1LH94</accession>
<organism evidence="2 3">
    <name type="scientific">Streptomyces albus</name>
    <dbReference type="NCBI Taxonomy" id="1888"/>
    <lineage>
        <taxon>Bacteria</taxon>
        <taxon>Bacillati</taxon>
        <taxon>Actinomycetota</taxon>
        <taxon>Actinomycetes</taxon>
        <taxon>Kitasatosporales</taxon>
        <taxon>Streptomycetaceae</taxon>
        <taxon>Streptomyces</taxon>
    </lineage>
</organism>
<dbReference type="SUPFAM" id="SSF54427">
    <property type="entry name" value="NTF2-like"/>
    <property type="match status" value="1"/>
</dbReference>
<dbReference type="Pfam" id="PF12680">
    <property type="entry name" value="SnoaL_2"/>
    <property type="match status" value="1"/>
</dbReference>